<feature type="repeat" description="ANK" evidence="3">
    <location>
        <begin position="233"/>
        <end position="265"/>
    </location>
</feature>
<feature type="repeat" description="ANK" evidence="3">
    <location>
        <begin position="266"/>
        <end position="298"/>
    </location>
</feature>
<sequence>MTGGAQDMGMPNFDFSALQNVLNDPSIKQMAEQIAQDPAFAQMTAALQASVAGDEAGKAKVEDKTPSDIPDGPSLPTMDAEKYAQAMSNVLQNQHFMEMAEKLGQQIMSDPGMSSMMQTMHDPVYREKIEQKMAGLKSDPELSNIMQELEGGGPAAMMKYWDNPKVLEKLSGAMGDAFNADAIEAGVHGEDEGEDGEDEPADNSVHEAASSGDAGALTQLLEAGADKDEQDEEGRTALHFACGYGEMACIEALLAAKANLDAIDHNKNTALHYAAGYGQPEVVELLLKHGANSTAKNVDGKTAKDVAELNSQTDVVERFDNYKAAA</sequence>
<dbReference type="PANTHER" id="PTHR24203">
    <property type="entry name" value="ANKYRIN REPEAT FAMILY PROTEIN"/>
    <property type="match status" value="1"/>
</dbReference>
<proteinExistence type="predicted"/>
<keyword evidence="7" id="KW-1185">Reference proteome</keyword>
<feature type="compositionally biased region" description="Acidic residues" evidence="4">
    <location>
        <begin position="191"/>
        <end position="201"/>
    </location>
</feature>
<evidence type="ECO:0000256" key="4">
    <source>
        <dbReference type="SAM" id="MobiDB-lite"/>
    </source>
</evidence>
<dbReference type="AlphaFoldDB" id="A0AAV1I0A4"/>
<accession>A0AAV1I0A4</accession>
<dbReference type="SMART" id="SM00248">
    <property type="entry name" value="ANK"/>
    <property type="match status" value="3"/>
</dbReference>
<dbReference type="PROSITE" id="PS50297">
    <property type="entry name" value="ANK_REP_REGION"/>
    <property type="match status" value="2"/>
</dbReference>
<evidence type="ECO:0000256" key="1">
    <source>
        <dbReference type="ARBA" id="ARBA00022737"/>
    </source>
</evidence>
<feature type="domain" description="STI1/HOP DP" evidence="5">
    <location>
        <begin position="128"/>
        <end position="175"/>
    </location>
</feature>
<dbReference type="InterPro" id="IPR036770">
    <property type="entry name" value="Ankyrin_rpt-contain_sf"/>
</dbReference>
<dbReference type="InterPro" id="IPR002110">
    <property type="entry name" value="Ankyrin_rpt"/>
</dbReference>
<dbReference type="EMBL" id="CAUYUE010000004">
    <property type="protein sequence ID" value="CAK0762517.1"/>
    <property type="molecule type" value="Genomic_DNA"/>
</dbReference>
<dbReference type="PROSITE" id="PS50088">
    <property type="entry name" value="ANK_REPEAT"/>
    <property type="match status" value="3"/>
</dbReference>
<feature type="repeat" description="ANK" evidence="3">
    <location>
        <begin position="200"/>
        <end position="232"/>
    </location>
</feature>
<dbReference type="SUPFAM" id="SSF48403">
    <property type="entry name" value="Ankyrin repeat"/>
    <property type="match status" value="1"/>
</dbReference>
<evidence type="ECO:0000313" key="6">
    <source>
        <dbReference type="EMBL" id="CAK0762517.1"/>
    </source>
</evidence>
<protein>
    <recommendedName>
        <fullName evidence="5">STI1/HOP DP domain-containing protein</fullName>
    </recommendedName>
</protein>
<dbReference type="Pfam" id="PF17830">
    <property type="entry name" value="STI1-HOP_DP"/>
    <property type="match status" value="1"/>
</dbReference>
<dbReference type="Gene3D" id="1.10.260.100">
    <property type="match status" value="1"/>
</dbReference>
<dbReference type="PRINTS" id="PR01415">
    <property type="entry name" value="ANKYRIN"/>
</dbReference>
<evidence type="ECO:0000256" key="3">
    <source>
        <dbReference type="PROSITE-ProRule" id="PRU00023"/>
    </source>
</evidence>
<dbReference type="Gene3D" id="1.25.40.20">
    <property type="entry name" value="Ankyrin repeat-containing domain"/>
    <property type="match status" value="2"/>
</dbReference>
<evidence type="ECO:0000256" key="2">
    <source>
        <dbReference type="ARBA" id="ARBA00023043"/>
    </source>
</evidence>
<comment type="caution">
    <text evidence="6">The sequence shown here is derived from an EMBL/GenBank/DDBJ whole genome shotgun (WGS) entry which is preliminary data.</text>
</comment>
<evidence type="ECO:0000313" key="7">
    <source>
        <dbReference type="Proteomes" id="UP001314263"/>
    </source>
</evidence>
<reference evidence="6 7" key="1">
    <citation type="submission" date="2023-10" db="EMBL/GenBank/DDBJ databases">
        <authorList>
            <person name="Maclean D."/>
            <person name="Macfadyen A."/>
        </authorList>
    </citation>
    <scope>NUCLEOTIDE SEQUENCE [LARGE SCALE GENOMIC DNA]</scope>
</reference>
<dbReference type="Pfam" id="PF12796">
    <property type="entry name" value="Ank_2"/>
    <property type="match status" value="1"/>
</dbReference>
<evidence type="ECO:0000259" key="5">
    <source>
        <dbReference type="Pfam" id="PF17830"/>
    </source>
</evidence>
<keyword evidence="2 3" id="KW-0040">ANK repeat</keyword>
<feature type="region of interest" description="Disordered" evidence="4">
    <location>
        <begin position="51"/>
        <end position="74"/>
    </location>
</feature>
<dbReference type="InterPro" id="IPR041243">
    <property type="entry name" value="STI1/HOP_DP"/>
</dbReference>
<feature type="compositionally biased region" description="Basic and acidic residues" evidence="4">
    <location>
        <begin position="55"/>
        <end position="66"/>
    </location>
</feature>
<organism evidence="6 7">
    <name type="scientific">Coccomyxa viridis</name>
    <dbReference type="NCBI Taxonomy" id="1274662"/>
    <lineage>
        <taxon>Eukaryota</taxon>
        <taxon>Viridiplantae</taxon>
        <taxon>Chlorophyta</taxon>
        <taxon>core chlorophytes</taxon>
        <taxon>Trebouxiophyceae</taxon>
        <taxon>Trebouxiophyceae incertae sedis</taxon>
        <taxon>Coccomyxaceae</taxon>
        <taxon>Coccomyxa</taxon>
    </lineage>
</organism>
<feature type="region of interest" description="Disordered" evidence="4">
    <location>
        <begin position="188"/>
        <end position="212"/>
    </location>
</feature>
<name>A0AAV1I0A4_9CHLO</name>
<gene>
    <name evidence="6" type="ORF">CVIRNUC_002965</name>
</gene>
<dbReference type="Proteomes" id="UP001314263">
    <property type="component" value="Unassembled WGS sequence"/>
</dbReference>
<keyword evidence="1" id="KW-0677">Repeat</keyword>
<dbReference type="PANTHER" id="PTHR24203:SF45">
    <property type="entry name" value="ANKYRIN REPEAT DOMAIN 6"/>
    <property type="match status" value="1"/>
</dbReference>